<evidence type="ECO:0000313" key="3">
    <source>
        <dbReference type="Proteomes" id="UP000800040"/>
    </source>
</evidence>
<evidence type="ECO:0000313" key="2">
    <source>
        <dbReference type="EMBL" id="KAF1838037.1"/>
    </source>
</evidence>
<feature type="compositionally biased region" description="Polar residues" evidence="1">
    <location>
        <begin position="49"/>
        <end position="58"/>
    </location>
</feature>
<evidence type="ECO:0000256" key="1">
    <source>
        <dbReference type="SAM" id="MobiDB-lite"/>
    </source>
</evidence>
<organism evidence="2 3">
    <name type="scientific">Decorospora gaudefroyi</name>
    <dbReference type="NCBI Taxonomy" id="184978"/>
    <lineage>
        <taxon>Eukaryota</taxon>
        <taxon>Fungi</taxon>
        <taxon>Dikarya</taxon>
        <taxon>Ascomycota</taxon>
        <taxon>Pezizomycotina</taxon>
        <taxon>Dothideomycetes</taxon>
        <taxon>Pleosporomycetidae</taxon>
        <taxon>Pleosporales</taxon>
        <taxon>Pleosporineae</taxon>
        <taxon>Pleosporaceae</taxon>
        <taxon>Decorospora</taxon>
    </lineage>
</organism>
<dbReference type="EMBL" id="ML975255">
    <property type="protein sequence ID" value="KAF1838037.1"/>
    <property type="molecule type" value="Genomic_DNA"/>
</dbReference>
<feature type="compositionally biased region" description="Polar residues" evidence="1">
    <location>
        <begin position="1"/>
        <end position="12"/>
    </location>
</feature>
<feature type="region of interest" description="Disordered" evidence="1">
    <location>
        <begin position="116"/>
        <end position="157"/>
    </location>
</feature>
<protein>
    <submittedName>
        <fullName evidence="2">Uncharacterized protein</fullName>
    </submittedName>
</protein>
<feature type="region of interest" description="Disordered" evidence="1">
    <location>
        <begin position="1"/>
        <end position="93"/>
    </location>
</feature>
<reference evidence="2" key="1">
    <citation type="submission" date="2020-01" db="EMBL/GenBank/DDBJ databases">
        <authorList>
            <consortium name="DOE Joint Genome Institute"/>
            <person name="Haridas S."/>
            <person name="Albert R."/>
            <person name="Binder M."/>
            <person name="Bloem J."/>
            <person name="Labutti K."/>
            <person name="Salamov A."/>
            <person name="Andreopoulos B."/>
            <person name="Baker S.E."/>
            <person name="Barry K."/>
            <person name="Bills G."/>
            <person name="Bluhm B.H."/>
            <person name="Cannon C."/>
            <person name="Castanera R."/>
            <person name="Culley D.E."/>
            <person name="Daum C."/>
            <person name="Ezra D."/>
            <person name="Gonzalez J.B."/>
            <person name="Henrissat B."/>
            <person name="Kuo A."/>
            <person name="Liang C."/>
            <person name="Lipzen A."/>
            <person name="Lutzoni F."/>
            <person name="Magnuson J."/>
            <person name="Mondo S."/>
            <person name="Nolan M."/>
            <person name="Ohm R."/>
            <person name="Pangilinan J."/>
            <person name="Park H.-J."/>
            <person name="Ramirez L."/>
            <person name="Alfaro M."/>
            <person name="Sun H."/>
            <person name="Tritt A."/>
            <person name="Yoshinaga Y."/>
            <person name="Zwiers L.-H."/>
            <person name="Turgeon B.G."/>
            <person name="Goodwin S.B."/>
            <person name="Spatafora J.W."/>
            <person name="Crous P.W."/>
            <person name="Grigoriev I.V."/>
        </authorList>
    </citation>
    <scope>NUCLEOTIDE SEQUENCE</scope>
    <source>
        <strain evidence="2">P77</strain>
    </source>
</reference>
<name>A0A6A5KPT6_9PLEO</name>
<gene>
    <name evidence="2" type="ORF">BDW02DRAFT_644838</name>
</gene>
<dbReference type="Proteomes" id="UP000800040">
    <property type="component" value="Unassembled WGS sequence"/>
</dbReference>
<proteinExistence type="predicted"/>
<keyword evidence="3" id="KW-1185">Reference proteome</keyword>
<dbReference type="AlphaFoldDB" id="A0A6A5KPT6"/>
<sequence length="157" mass="16328">MGCRSSKTQTSEEPTESPPRLTKRIATANTESVQPSPAPIPQPPKFRSRSSGVSSVQDDLQPAFGEDVIRPARPTSIFGPFDQDGPHQSPALDVCEQDVPESGWHHYPRIFGGDGITSGEPHSTSSGTYDCPGSGLHHTLGPGAHPSSGCAGGDGGA</sequence>
<accession>A0A6A5KPT6</accession>